<reference evidence="2" key="1">
    <citation type="submission" date="2023-03" db="EMBL/GenBank/DDBJ databases">
        <title>Massive genome expansion in bonnet fungi (Mycena s.s.) driven by repeated elements and novel gene families across ecological guilds.</title>
        <authorList>
            <consortium name="Lawrence Berkeley National Laboratory"/>
            <person name="Harder C.B."/>
            <person name="Miyauchi S."/>
            <person name="Viragh M."/>
            <person name="Kuo A."/>
            <person name="Thoen E."/>
            <person name="Andreopoulos B."/>
            <person name="Lu D."/>
            <person name="Skrede I."/>
            <person name="Drula E."/>
            <person name="Henrissat B."/>
            <person name="Morin E."/>
            <person name="Kohler A."/>
            <person name="Barry K."/>
            <person name="LaButti K."/>
            <person name="Morin E."/>
            <person name="Salamov A."/>
            <person name="Lipzen A."/>
            <person name="Mereny Z."/>
            <person name="Hegedus B."/>
            <person name="Baldrian P."/>
            <person name="Stursova M."/>
            <person name="Weitz H."/>
            <person name="Taylor A."/>
            <person name="Grigoriev I.V."/>
            <person name="Nagy L.G."/>
            <person name="Martin F."/>
            <person name="Kauserud H."/>
        </authorList>
    </citation>
    <scope>NUCLEOTIDE SEQUENCE</scope>
    <source>
        <strain evidence="2">CBHHK002</strain>
    </source>
</reference>
<evidence type="ECO:0000313" key="3">
    <source>
        <dbReference type="Proteomes" id="UP001218218"/>
    </source>
</evidence>
<evidence type="ECO:0000313" key="2">
    <source>
        <dbReference type="EMBL" id="KAJ7330929.1"/>
    </source>
</evidence>
<accession>A0AAD7EK44</accession>
<dbReference type="AlphaFoldDB" id="A0AAD7EK44"/>
<comment type="caution">
    <text evidence="2">The sequence shown here is derived from an EMBL/GenBank/DDBJ whole genome shotgun (WGS) entry which is preliminary data.</text>
</comment>
<dbReference type="Proteomes" id="UP001218218">
    <property type="component" value="Unassembled WGS sequence"/>
</dbReference>
<evidence type="ECO:0000256" key="1">
    <source>
        <dbReference type="SAM" id="MobiDB-lite"/>
    </source>
</evidence>
<proteinExistence type="predicted"/>
<organism evidence="2 3">
    <name type="scientific">Mycena albidolilacea</name>
    <dbReference type="NCBI Taxonomy" id="1033008"/>
    <lineage>
        <taxon>Eukaryota</taxon>
        <taxon>Fungi</taxon>
        <taxon>Dikarya</taxon>
        <taxon>Basidiomycota</taxon>
        <taxon>Agaricomycotina</taxon>
        <taxon>Agaricomycetes</taxon>
        <taxon>Agaricomycetidae</taxon>
        <taxon>Agaricales</taxon>
        <taxon>Marasmiineae</taxon>
        <taxon>Mycenaceae</taxon>
        <taxon>Mycena</taxon>
    </lineage>
</organism>
<feature type="region of interest" description="Disordered" evidence="1">
    <location>
        <begin position="200"/>
        <end position="246"/>
    </location>
</feature>
<name>A0AAD7EK44_9AGAR</name>
<dbReference type="EMBL" id="JARIHO010000036">
    <property type="protein sequence ID" value="KAJ7330929.1"/>
    <property type="molecule type" value="Genomic_DNA"/>
</dbReference>
<protein>
    <submittedName>
        <fullName evidence="2">Uncharacterized protein</fullName>
    </submittedName>
</protein>
<gene>
    <name evidence="2" type="ORF">DFH08DRAFT_966678</name>
</gene>
<sequence length="479" mass="52317">MHVEADHAADTVHAANAEHAVEVVHGEAVHGEVAHTADIVHADDAEGAVKAVHTADTAQAESAEGTVKAVHVEAYHTADTVHADDVEGTVRAGHIGVEGAADTAHAANTEGAVEVVHSEVAHATDTVHAGNTECTVEAVHGETAHVGAEHMADKAYAGNTEDGVKVMHGKLEYMAHALGPEEKWLEEEIMRINWKRTKEKARKATQLQRRAEQPFPFPGLGYSPPHRTESSPRQPHSFPTPKVTTPTALATPTVVSAHATTDAGLHSVITAEDELLEDEYERICMVQAHALWAETRFTKYLTVDPLPHVDDPMMPTEVQGMATIQDVSVHQLHEAQQVKTQRRAAEAHWANTLRAVRLANTKVKARVATPGLSAAQARHRQDSADAVKWARHRQAEVVWRILQLEASDRGYETEGQARVFVESEIRIRQLREKPDEMKRMASEVSAQSADIHIIGEVSSTQFSIDRGTNKSMHVTDPFD</sequence>
<keyword evidence="3" id="KW-1185">Reference proteome</keyword>